<comment type="caution">
    <text evidence="2">The sequence shown here is derived from an EMBL/GenBank/DDBJ whole genome shotgun (WGS) entry which is preliminary data.</text>
</comment>
<reference evidence="2 3" key="1">
    <citation type="submission" date="2016-07" db="EMBL/GenBank/DDBJ databases">
        <title>Pervasive Adenine N6-methylation of Active Genes in Fungi.</title>
        <authorList>
            <consortium name="DOE Joint Genome Institute"/>
            <person name="Mondo S.J."/>
            <person name="Dannebaum R.O."/>
            <person name="Kuo R.C."/>
            <person name="Labutti K."/>
            <person name="Haridas S."/>
            <person name="Kuo A."/>
            <person name="Salamov A."/>
            <person name="Ahrendt S.R."/>
            <person name="Lipzen A."/>
            <person name="Sullivan W."/>
            <person name="Andreopoulos W.B."/>
            <person name="Clum A."/>
            <person name="Lindquist E."/>
            <person name="Daum C."/>
            <person name="Ramamoorthy G.K."/>
            <person name="Gryganskyi A."/>
            <person name="Culley D."/>
            <person name="Magnuson J.K."/>
            <person name="James T.Y."/>
            <person name="O'Malley M.A."/>
            <person name="Stajich J.E."/>
            <person name="Spatafora J.W."/>
            <person name="Visel A."/>
            <person name="Grigoriev I.V."/>
        </authorList>
    </citation>
    <scope>NUCLEOTIDE SEQUENCE [LARGE SCALE GENOMIC DNA]</scope>
    <source>
        <strain evidence="2 3">NRRL 2496</strain>
    </source>
</reference>
<evidence type="ECO:0000259" key="1">
    <source>
        <dbReference type="Pfam" id="PF08588"/>
    </source>
</evidence>
<dbReference type="InParanoid" id="A0A1X2HVH6"/>
<evidence type="ECO:0000313" key="2">
    <source>
        <dbReference type="EMBL" id="ORZ03600.1"/>
    </source>
</evidence>
<feature type="domain" description="Domain of unknown function at the cortex 1" evidence="1">
    <location>
        <begin position="9"/>
        <end position="242"/>
    </location>
</feature>
<dbReference type="InterPro" id="IPR013897">
    <property type="entry name" value="Duc1"/>
</dbReference>
<dbReference type="OMA" id="DRQGITW"/>
<dbReference type="EMBL" id="MCGN01000001">
    <property type="protein sequence ID" value="ORZ03600.1"/>
    <property type="molecule type" value="Genomic_DNA"/>
</dbReference>
<dbReference type="AlphaFoldDB" id="A0A1X2HVH6"/>
<sequence length="250" mass="28367">MSQTATHLRLVVRAGPSLDKLQTVPINNDAQPVQIQSPSFDGHVFVRVRGHTPESRYFDTRDDTFCVAVAGRFLTPHLTADDILFGNQFERPLKLPTGSSIAVRFAQWYDPGLQADLYSERPAAFSPLIVTMNRLYVKNNVSDDIIAAPLEEDVTDLSFDLREPKDRKSFYSAPQTRKAVDISSNQTWAMEFANPYIDFNKCTIKLPGFEINVLQYWDGQPLRYYAKSRDDSAVFFIVEFDLFDPATRAA</sequence>
<evidence type="ECO:0000313" key="3">
    <source>
        <dbReference type="Proteomes" id="UP000242180"/>
    </source>
</evidence>
<dbReference type="Pfam" id="PF08588">
    <property type="entry name" value="Duc1"/>
    <property type="match status" value="1"/>
</dbReference>
<organism evidence="2 3">
    <name type="scientific">Syncephalastrum racemosum</name>
    <name type="common">Filamentous fungus</name>
    <dbReference type="NCBI Taxonomy" id="13706"/>
    <lineage>
        <taxon>Eukaryota</taxon>
        <taxon>Fungi</taxon>
        <taxon>Fungi incertae sedis</taxon>
        <taxon>Mucoromycota</taxon>
        <taxon>Mucoromycotina</taxon>
        <taxon>Mucoromycetes</taxon>
        <taxon>Mucorales</taxon>
        <taxon>Syncephalastraceae</taxon>
        <taxon>Syncephalastrum</taxon>
    </lineage>
</organism>
<dbReference type="Proteomes" id="UP000242180">
    <property type="component" value="Unassembled WGS sequence"/>
</dbReference>
<proteinExistence type="predicted"/>
<dbReference type="STRING" id="13706.A0A1X2HVH6"/>
<accession>A0A1X2HVH6</accession>
<protein>
    <recommendedName>
        <fullName evidence="1">Domain of unknown function at the cortex 1 domain-containing protein</fullName>
    </recommendedName>
</protein>
<gene>
    <name evidence="2" type="ORF">BCR43DRAFT_560255</name>
</gene>
<dbReference type="OrthoDB" id="2119945at2759"/>
<dbReference type="PANTHER" id="PTHR34826">
    <property type="entry name" value="UPF0590 PROTEIN C409.17C"/>
    <property type="match status" value="1"/>
</dbReference>
<name>A0A1X2HVH6_SYNRA</name>
<keyword evidence="3" id="KW-1185">Reference proteome</keyword>
<dbReference type="PANTHER" id="PTHR34826:SF2">
    <property type="entry name" value="UPF0590 PROTEIN C409.17C"/>
    <property type="match status" value="1"/>
</dbReference>